<dbReference type="Pfam" id="PF13230">
    <property type="entry name" value="GATase_4"/>
    <property type="match status" value="1"/>
</dbReference>
<dbReference type="OrthoDB" id="9804310at2"/>
<dbReference type="AlphaFoldDB" id="A0A3A4AVK2"/>
<evidence type="ECO:0000313" key="5">
    <source>
        <dbReference type="Proteomes" id="UP000265768"/>
    </source>
</evidence>
<dbReference type="Gene3D" id="3.60.20.10">
    <property type="entry name" value="Glutamine Phosphoribosylpyrophosphate, subunit 1, domain 1"/>
    <property type="match status" value="1"/>
</dbReference>
<sequence>MCRHLAYLGPPTTLRALLYGPAHALVTQSYAPRRQRHGRVNADGFGVGWYHPGRAAPVRYRRSMPMWADLSFADAADVIVSGCVVAAVRDATPGFPVDESCAQPFTCDGWLFSHQGAVGDFAGAEEVLWRDADRVPDARAPVDSAPLFGLAVRRWRRGAALGEGLAAVAAHAASVSPGRYNLLAADGVRLAATACGDDLYVRRGGDAVVIASEPFDDGPGWSAVPGGSLVTADPGGVAVRPIRELTCPPSTPQTRSPTTR</sequence>
<dbReference type="NCBIfam" id="TIGR03442">
    <property type="entry name" value="ergothioneine biosynthesis protein EgtC"/>
    <property type="match status" value="1"/>
</dbReference>
<comment type="catalytic activity">
    <reaction evidence="2">
        <text>gamma-L-glutamyl-hercynylcysteine S-oxide + H2O = S-(hercyn-2-yl)-L-cysteine S-oxide + L-glutamate</text>
        <dbReference type="Rhea" id="RHEA:42684"/>
        <dbReference type="ChEBI" id="CHEBI:15377"/>
        <dbReference type="ChEBI" id="CHEBI:29985"/>
        <dbReference type="ChEBI" id="CHEBI:82703"/>
        <dbReference type="ChEBI" id="CHEBI:82706"/>
        <dbReference type="EC" id="3.5.1.118"/>
    </reaction>
</comment>
<protein>
    <recommendedName>
        <fullName evidence="2">Gamma-glutamyl-hercynylcysteine sulfoxide hydrolase</fullName>
        <ecNumber evidence="2">3.5.1.118</ecNumber>
    </recommendedName>
    <alternativeName>
        <fullName evidence="2">Gamma-glutamyl hercynylcysteine S-oxide hydrolase</fullName>
    </alternativeName>
</protein>
<comment type="function">
    <text evidence="2">Catalyzes the hydrolysis of the gamma-glutamyl amide bond of hercynyl-gamma-L-glutamyl-L-cysteine sulfoxide to produce hercynylcysteine sulfoxide, a step in the biosynthesis pathway of ergothioneine.</text>
</comment>
<dbReference type="EC" id="3.5.1.118" evidence="2"/>
<dbReference type="Proteomes" id="UP000265768">
    <property type="component" value="Unassembled WGS sequence"/>
</dbReference>
<keyword evidence="1 2" id="KW-0315">Glutamine amidotransferase</keyword>
<dbReference type="HAMAP" id="MF_02036">
    <property type="entry name" value="EgtC"/>
    <property type="match status" value="1"/>
</dbReference>
<evidence type="ECO:0000256" key="2">
    <source>
        <dbReference type="HAMAP-Rule" id="MF_02036"/>
    </source>
</evidence>
<evidence type="ECO:0000313" key="4">
    <source>
        <dbReference type="EMBL" id="RJL30097.1"/>
    </source>
</evidence>
<keyword evidence="2" id="KW-0378">Hydrolase</keyword>
<dbReference type="SUPFAM" id="SSF56235">
    <property type="entry name" value="N-terminal nucleophile aminohydrolases (Ntn hydrolases)"/>
    <property type="match status" value="1"/>
</dbReference>
<dbReference type="PANTHER" id="PTHR43187:SF2">
    <property type="entry name" value="GAMMA-GLUTAMYL-HERCYNYLCYSTEINE SULFOXIDE HYDROLASE"/>
    <property type="match status" value="1"/>
</dbReference>
<dbReference type="RefSeq" id="WP_119928877.1">
    <property type="nucleotide sequence ID" value="NZ_QZEY01000010.1"/>
</dbReference>
<dbReference type="CDD" id="cd01908">
    <property type="entry name" value="YafJ"/>
    <property type="match status" value="1"/>
</dbReference>
<dbReference type="EMBL" id="QZEY01000010">
    <property type="protein sequence ID" value="RJL30097.1"/>
    <property type="molecule type" value="Genomic_DNA"/>
</dbReference>
<dbReference type="PROSITE" id="PS51278">
    <property type="entry name" value="GATASE_TYPE_2"/>
    <property type="match status" value="1"/>
</dbReference>
<gene>
    <name evidence="2 4" type="primary">egtC</name>
    <name evidence="4" type="ORF">D5H75_24550</name>
</gene>
<dbReference type="InterPro" id="IPR029055">
    <property type="entry name" value="Ntn_hydrolases_N"/>
</dbReference>
<proteinExistence type="inferred from homology"/>
<comment type="pathway">
    <text evidence="2">Amino-acid biosynthesis; ergothioneine biosynthesis.</text>
</comment>
<dbReference type="InterPro" id="IPR032889">
    <property type="entry name" value="EgtC_Actinobacteria"/>
</dbReference>
<comment type="caution">
    <text evidence="4">The sequence shown here is derived from an EMBL/GenBank/DDBJ whole genome shotgun (WGS) entry which is preliminary data.</text>
</comment>
<dbReference type="PANTHER" id="PTHR43187">
    <property type="entry name" value="GLUTAMINE AMIDOTRANSFERASE DUG3-RELATED"/>
    <property type="match status" value="1"/>
</dbReference>
<dbReference type="InterPro" id="IPR052373">
    <property type="entry name" value="Gamma-glu_amide_hydrolase"/>
</dbReference>
<dbReference type="GO" id="GO:0016811">
    <property type="term" value="F:hydrolase activity, acting on carbon-nitrogen (but not peptide) bonds, in linear amides"/>
    <property type="evidence" value="ECO:0007669"/>
    <property type="project" value="UniProtKB-UniRule"/>
</dbReference>
<dbReference type="GO" id="GO:0052699">
    <property type="term" value="P:ergothioneine biosynthetic process"/>
    <property type="evidence" value="ECO:0007669"/>
    <property type="project" value="UniProtKB-UniRule"/>
</dbReference>
<keyword evidence="5" id="KW-1185">Reference proteome</keyword>
<dbReference type="InterPro" id="IPR017808">
    <property type="entry name" value="EgtC"/>
</dbReference>
<name>A0A3A4AVK2_9ACTN</name>
<organism evidence="4 5">
    <name type="scientific">Bailinhaonella thermotolerans</name>
    <dbReference type="NCBI Taxonomy" id="1070861"/>
    <lineage>
        <taxon>Bacteria</taxon>
        <taxon>Bacillati</taxon>
        <taxon>Actinomycetota</taxon>
        <taxon>Actinomycetes</taxon>
        <taxon>Streptosporangiales</taxon>
        <taxon>Streptosporangiaceae</taxon>
        <taxon>Bailinhaonella</taxon>
    </lineage>
</organism>
<accession>A0A3A4AVK2</accession>
<dbReference type="InterPro" id="IPR017932">
    <property type="entry name" value="GATase_2_dom"/>
</dbReference>
<dbReference type="UniPathway" id="UPA01014"/>
<evidence type="ECO:0000259" key="3">
    <source>
        <dbReference type="PROSITE" id="PS51278"/>
    </source>
</evidence>
<reference evidence="4 5" key="1">
    <citation type="submission" date="2018-09" db="EMBL/GenBank/DDBJ databases">
        <title>YIM 75507 draft genome.</title>
        <authorList>
            <person name="Tang S."/>
            <person name="Feng Y."/>
        </authorList>
    </citation>
    <scope>NUCLEOTIDE SEQUENCE [LARGE SCALE GENOMIC DNA]</scope>
    <source>
        <strain evidence="4 5">YIM 75507</strain>
    </source>
</reference>
<dbReference type="InterPro" id="IPR026869">
    <property type="entry name" value="EgtC-like"/>
</dbReference>
<evidence type="ECO:0000256" key="1">
    <source>
        <dbReference type="ARBA" id="ARBA00022962"/>
    </source>
</evidence>
<feature type="domain" description="Glutamine amidotransferase type-2" evidence="3">
    <location>
        <begin position="2"/>
        <end position="260"/>
    </location>
</feature>